<dbReference type="InterPro" id="IPR011009">
    <property type="entry name" value="Kinase-like_dom_sf"/>
</dbReference>
<feature type="domain" description="Aminoglycoside phosphotransferase" evidence="1">
    <location>
        <begin position="76"/>
        <end position="291"/>
    </location>
</feature>
<dbReference type="InterPro" id="IPR041726">
    <property type="entry name" value="ACAD10_11_N"/>
</dbReference>
<dbReference type="Gene3D" id="3.90.1200.10">
    <property type="match status" value="1"/>
</dbReference>
<proteinExistence type="predicted"/>
<dbReference type="InterPro" id="IPR051678">
    <property type="entry name" value="AGP_Transferase"/>
</dbReference>
<evidence type="ECO:0000313" key="3">
    <source>
        <dbReference type="Proteomes" id="UP001428817"/>
    </source>
</evidence>
<dbReference type="PANTHER" id="PTHR21310">
    <property type="entry name" value="AMINOGLYCOSIDE PHOSPHOTRANSFERASE-RELATED-RELATED"/>
    <property type="match status" value="1"/>
</dbReference>
<dbReference type="EMBL" id="BAABJP010000020">
    <property type="protein sequence ID" value="GAA5159865.1"/>
    <property type="molecule type" value="Genomic_DNA"/>
</dbReference>
<dbReference type="InterPro" id="IPR002575">
    <property type="entry name" value="Aminoglycoside_PTrfase"/>
</dbReference>
<dbReference type="PANTHER" id="PTHR21310:SF40">
    <property type="entry name" value="AMINOGLYCOSIDE PHOSPHOTRANSFERASE DOMAIN-CONTAINING PROTEIN-RELATED"/>
    <property type="match status" value="1"/>
</dbReference>
<protein>
    <submittedName>
        <fullName evidence="2">Phosphotransferase family protein</fullName>
    </submittedName>
</protein>
<evidence type="ECO:0000313" key="2">
    <source>
        <dbReference type="EMBL" id="GAA5159865.1"/>
    </source>
</evidence>
<dbReference type="Proteomes" id="UP001428817">
    <property type="component" value="Unassembled WGS sequence"/>
</dbReference>
<dbReference type="Gene3D" id="3.30.200.20">
    <property type="entry name" value="Phosphorylase Kinase, domain 1"/>
    <property type="match status" value="1"/>
</dbReference>
<dbReference type="CDD" id="cd05154">
    <property type="entry name" value="ACAD10_11_N-like"/>
    <property type="match status" value="1"/>
</dbReference>
<comment type="caution">
    <text evidence="2">The sequence shown here is derived from an EMBL/GenBank/DDBJ whole genome shotgun (WGS) entry which is preliminary data.</text>
</comment>
<organism evidence="2 3">
    <name type="scientific">Pseudonocardia eucalypti</name>
    <dbReference type="NCBI Taxonomy" id="648755"/>
    <lineage>
        <taxon>Bacteria</taxon>
        <taxon>Bacillati</taxon>
        <taxon>Actinomycetota</taxon>
        <taxon>Actinomycetes</taxon>
        <taxon>Pseudonocardiales</taxon>
        <taxon>Pseudonocardiaceae</taxon>
        <taxon>Pseudonocardia</taxon>
    </lineage>
</organism>
<dbReference type="Pfam" id="PF01636">
    <property type="entry name" value="APH"/>
    <property type="match status" value="1"/>
</dbReference>
<dbReference type="SUPFAM" id="SSF56112">
    <property type="entry name" value="Protein kinase-like (PK-like)"/>
    <property type="match status" value="1"/>
</dbReference>
<gene>
    <name evidence="2" type="ORF">GCM10023321_41580</name>
</gene>
<accession>A0ABP9QD21</accession>
<sequence length="384" mass="42620">MSQGGNVTQAPLPADLKLRVSSRDAATVPANLAAWLATLLPEGAEPSVVLHSGIDANGMSSETIVLDVTRTQDGERRVGRYVARVAPAADDVPVFPTYQLREQYDVMKHVGEHTDVPVPAVRWLEPTGEVLGMPFFLMDRVEGDVPPDMMPYTFGDNWLFDASPEDQRNLQDASVGLLAGLHAIPDAEAAFDYLDPARQGHAGAAPLERNLARTRAWYEFAVADIGRSPTTERALTWLEANLPDAPESVLCWGDSRIGNVLYRDFRPVGVLDWEMATIGPRELDVSWMVFAHRVFDTITNRLGLPGMPEFMREADVRETYRRLTGVALGDLHWYHVYNAVQWCVVFMRTGARSIHFGEIQKPADVETLMHHKPLLDQLLAEVGA</sequence>
<keyword evidence="3" id="KW-1185">Reference proteome</keyword>
<reference evidence="3" key="1">
    <citation type="journal article" date="2019" name="Int. J. Syst. Evol. Microbiol.">
        <title>The Global Catalogue of Microorganisms (GCM) 10K type strain sequencing project: providing services to taxonomists for standard genome sequencing and annotation.</title>
        <authorList>
            <consortium name="The Broad Institute Genomics Platform"/>
            <consortium name="The Broad Institute Genome Sequencing Center for Infectious Disease"/>
            <person name="Wu L."/>
            <person name="Ma J."/>
        </authorList>
    </citation>
    <scope>NUCLEOTIDE SEQUENCE [LARGE SCALE GENOMIC DNA]</scope>
    <source>
        <strain evidence="3">JCM 18303</strain>
    </source>
</reference>
<name>A0ABP9QD21_9PSEU</name>
<evidence type="ECO:0000259" key="1">
    <source>
        <dbReference type="Pfam" id="PF01636"/>
    </source>
</evidence>